<dbReference type="KEGG" id="atm:ANT_03060"/>
<keyword evidence="1" id="KW-0732">Signal</keyword>
<dbReference type="HOGENOM" id="CLU_2103909_0_0_0"/>
<dbReference type="AlphaFoldDB" id="E8N005"/>
<feature type="chain" id="PRO_5003228521" evidence="1">
    <location>
        <begin position="31"/>
        <end position="115"/>
    </location>
</feature>
<proteinExistence type="predicted"/>
<dbReference type="eggNOG" id="ENOG502ZN8K">
    <property type="taxonomic scope" value="Bacteria"/>
</dbReference>
<evidence type="ECO:0000313" key="2">
    <source>
        <dbReference type="EMBL" id="BAJ62340.1"/>
    </source>
</evidence>
<accession>E8N005</accession>
<sequence>MNAQIFRTHKLRFFCSLLAFLLLLTFSATFSTQSQPAKAEALSAEPLAGTGYEITWWTVEGGGLTWSQNGGYSLGGTIGQPDAGVLQGNTYTLKGGFWAGARIQRNVYLPYIRKN</sequence>
<dbReference type="Proteomes" id="UP000008922">
    <property type="component" value="Chromosome"/>
</dbReference>
<gene>
    <name evidence="2" type="ordered locus">ANT_03060</name>
</gene>
<evidence type="ECO:0000313" key="3">
    <source>
        <dbReference type="Proteomes" id="UP000008922"/>
    </source>
</evidence>
<dbReference type="InParanoid" id="E8N005"/>
<evidence type="ECO:0000256" key="1">
    <source>
        <dbReference type="SAM" id="SignalP"/>
    </source>
</evidence>
<dbReference type="RefSeq" id="WP_013558737.1">
    <property type="nucleotide sequence ID" value="NC_014960.1"/>
</dbReference>
<feature type="signal peptide" evidence="1">
    <location>
        <begin position="1"/>
        <end position="30"/>
    </location>
</feature>
<protein>
    <submittedName>
        <fullName evidence="2">Uncharacterized protein</fullName>
    </submittedName>
</protein>
<dbReference type="STRING" id="926569.ANT_03060"/>
<name>E8N005_ANATU</name>
<dbReference type="EMBL" id="AP012029">
    <property type="protein sequence ID" value="BAJ62340.1"/>
    <property type="molecule type" value="Genomic_DNA"/>
</dbReference>
<organism evidence="2 3">
    <name type="scientific">Anaerolinea thermophila (strain DSM 14523 / JCM 11388 / NBRC 100420 / UNI-1)</name>
    <dbReference type="NCBI Taxonomy" id="926569"/>
    <lineage>
        <taxon>Bacteria</taxon>
        <taxon>Bacillati</taxon>
        <taxon>Chloroflexota</taxon>
        <taxon>Anaerolineae</taxon>
        <taxon>Anaerolineales</taxon>
        <taxon>Anaerolineaceae</taxon>
        <taxon>Anaerolinea</taxon>
    </lineage>
</organism>
<keyword evidence="3" id="KW-1185">Reference proteome</keyword>
<reference evidence="2 3" key="1">
    <citation type="submission" date="2010-12" db="EMBL/GenBank/DDBJ databases">
        <title>Whole genome sequence of Anaerolinea thermophila UNI-1.</title>
        <authorList>
            <person name="Narita-Yamada S."/>
            <person name="Kishi E."/>
            <person name="Watanabe Y."/>
            <person name="Takasaki K."/>
            <person name="Ankai A."/>
            <person name="Oguchi A."/>
            <person name="Fukui S."/>
            <person name="Takahashi M."/>
            <person name="Yashiro I."/>
            <person name="Hosoyama A."/>
            <person name="Sekiguchi Y."/>
            <person name="Hanada S."/>
            <person name="Fujita N."/>
        </authorList>
    </citation>
    <scope>NUCLEOTIDE SEQUENCE [LARGE SCALE GENOMIC DNA]</scope>
    <source>
        <strain evidence="3">DSM 14523 / JCM 11388 / NBRC 100420 / UNI-1</strain>
    </source>
</reference>